<accession>A0A3S5CMN1</accession>
<protein>
    <submittedName>
        <fullName evidence="3">Uncharacterized protein</fullName>
    </submittedName>
</protein>
<dbReference type="Proteomes" id="UP000784294">
    <property type="component" value="Unassembled WGS sequence"/>
</dbReference>
<reference evidence="3" key="1">
    <citation type="submission" date="2018-11" db="EMBL/GenBank/DDBJ databases">
        <authorList>
            <consortium name="Pathogen Informatics"/>
        </authorList>
    </citation>
    <scope>NUCLEOTIDE SEQUENCE</scope>
</reference>
<feature type="chain" id="PRO_5018766248" evidence="2">
    <location>
        <begin position="22"/>
        <end position="207"/>
    </location>
</feature>
<keyword evidence="2" id="KW-0732">Signal</keyword>
<proteinExistence type="predicted"/>
<dbReference type="SUPFAM" id="SSF49899">
    <property type="entry name" value="Concanavalin A-like lectins/glucanases"/>
    <property type="match status" value="1"/>
</dbReference>
<dbReference type="OrthoDB" id="283575at2759"/>
<keyword evidence="4" id="KW-1185">Reference proteome</keyword>
<keyword evidence="1" id="KW-0472">Membrane</keyword>
<feature type="signal peptide" evidence="2">
    <location>
        <begin position="1"/>
        <end position="21"/>
    </location>
</feature>
<keyword evidence="1" id="KW-1133">Transmembrane helix</keyword>
<keyword evidence="1" id="KW-0812">Transmembrane</keyword>
<evidence type="ECO:0000313" key="3">
    <source>
        <dbReference type="EMBL" id="VEL21258.1"/>
    </source>
</evidence>
<name>A0A3S5CMN1_9PLAT</name>
<evidence type="ECO:0000256" key="2">
    <source>
        <dbReference type="SAM" id="SignalP"/>
    </source>
</evidence>
<feature type="transmembrane region" description="Helical" evidence="1">
    <location>
        <begin position="183"/>
        <end position="205"/>
    </location>
</feature>
<dbReference type="EMBL" id="CAAALY010050424">
    <property type="protein sequence ID" value="VEL21258.1"/>
    <property type="molecule type" value="Genomic_DNA"/>
</dbReference>
<evidence type="ECO:0000256" key="1">
    <source>
        <dbReference type="SAM" id="Phobius"/>
    </source>
</evidence>
<dbReference type="InterPro" id="IPR013320">
    <property type="entry name" value="ConA-like_dom_sf"/>
</dbReference>
<sequence>MTHIVPFLLIFFNFSFLHTLSLPLFKLASNGIANAPTLDRLNSGFTGSLCQYLTSVHLPNQHSYVAVKPFSPGIFVPQGNITLLLSTGHPEGVILYLTDTSVTRPSVVAAMSPGLPSVATLHSGARPDNDRYLVIDLYQGHVRVGYSLGSQPGSEGYSSSVVSKRELMSALISKVFCLQRINLYLPISYLIFHCLSLTNTVSIILRH</sequence>
<evidence type="ECO:0000313" key="4">
    <source>
        <dbReference type="Proteomes" id="UP000784294"/>
    </source>
</evidence>
<gene>
    <name evidence="3" type="ORF">PXEA_LOCUS14698</name>
</gene>
<comment type="caution">
    <text evidence="3">The sequence shown here is derived from an EMBL/GenBank/DDBJ whole genome shotgun (WGS) entry which is preliminary data.</text>
</comment>
<dbReference type="AlphaFoldDB" id="A0A3S5CMN1"/>
<organism evidence="3 4">
    <name type="scientific">Protopolystoma xenopodis</name>
    <dbReference type="NCBI Taxonomy" id="117903"/>
    <lineage>
        <taxon>Eukaryota</taxon>
        <taxon>Metazoa</taxon>
        <taxon>Spiralia</taxon>
        <taxon>Lophotrochozoa</taxon>
        <taxon>Platyhelminthes</taxon>
        <taxon>Monogenea</taxon>
        <taxon>Polyopisthocotylea</taxon>
        <taxon>Polystomatidea</taxon>
        <taxon>Polystomatidae</taxon>
        <taxon>Protopolystoma</taxon>
    </lineage>
</organism>
<dbReference type="Gene3D" id="2.60.120.200">
    <property type="match status" value="1"/>
</dbReference>